<comment type="caution">
    <text evidence="1">The sequence shown here is derived from an EMBL/GenBank/DDBJ whole genome shotgun (WGS) entry which is preliminary data.</text>
</comment>
<protein>
    <submittedName>
        <fullName evidence="1">Uncharacterized protein</fullName>
    </submittedName>
</protein>
<sequence length="259" mass="28312">MDSAPARDTTNSGTGLVSDGTVAQSSMIDGWWFKKGKILTVNQKRSFYRATLHINKYQGPVKSEWNCQVAPVGPTRSGNGSISDKAIEPQKVTKVEAFGDRNQFQYSNLDLPPKERTIRSTRPATQGSGRKWGRYVRQLGNWWLRICWLGWRWIALAVKWGGGVAGSRRGWWLAADMVAGSGYAGLDGAGLVVARGKAIVASGGVVLVLDGKRVGVIADHLRCDYEGRNEKSVARRSASGGETRFEALEKTRAANVTKE</sequence>
<gene>
    <name evidence="1" type="ORF">BJ138DRAFT_1106597</name>
</gene>
<evidence type="ECO:0000313" key="1">
    <source>
        <dbReference type="EMBL" id="KAH7904702.1"/>
    </source>
</evidence>
<accession>A0ACB7ZVF2</accession>
<evidence type="ECO:0000313" key="2">
    <source>
        <dbReference type="Proteomes" id="UP000790377"/>
    </source>
</evidence>
<keyword evidence="2" id="KW-1185">Reference proteome</keyword>
<reference evidence="1" key="1">
    <citation type="journal article" date="2021" name="New Phytol.">
        <title>Evolutionary innovations through gain and loss of genes in the ectomycorrhizal Boletales.</title>
        <authorList>
            <person name="Wu G."/>
            <person name="Miyauchi S."/>
            <person name="Morin E."/>
            <person name="Kuo A."/>
            <person name="Drula E."/>
            <person name="Varga T."/>
            <person name="Kohler A."/>
            <person name="Feng B."/>
            <person name="Cao Y."/>
            <person name="Lipzen A."/>
            <person name="Daum C."/>
            <person name="Hundley H."/>
            <person name="Pangilinan J."/>
            <person name="Johnson J."/>
            <person name="Barry K."/>
            <person name="LaButti K."/>
            <person name="Ng V."/>
            <person name="Ahrendt S."/>
            <person name="Min B."/>
            <person name="Choi I.G."/>
            <person name="Park H."/>
            <person name="Plett J.M."/>
            <person name="Magnuson J."/>
            <person name="Spatafora J.W."/>
            <person name="Nagy L.G."/>
            <person name="Henrissat B."/>
            <person name="Grigoriev I.V."/>
            <person name="Yang Z.L."/>
            <person name="Xu J."/>
            <person name="Martin F.M."/>
        </authorList>
    </citation>
    <scope>NUCLEOTIDE SEQUENCE</scope>
    <source>
        <strain evidence="1">ATCC 28755</strain>
    </source>
</reference>
<proteinExistence type="predicted"/>
<name>A0ACB7ZVF2_9AGAM</name>
<dbReference type="EMBL" id="MU268386">
    <property type="protein sequence ID" value="KAH7904702.1"/>
    <property type="molecule type" value="Genomic_DNA"/>
</dbReference>
<organism evidence="1 2">
    <name type="scientific">Hygrophoropsis aurantiaca</name>
    <dbReference type="NCBI Taxonomy" id="72124"/>
    <lineage>
        <taxon>Eukaryota</taxon>
        <taxon>Fungi</taxon>
        <taxon>Dikarya</taxon>
        <taxon>Basidiomycota</taxon>
        <taxon>Agaricomycotina</taxon>
        <taxon>Agaricomycetes</taxon>
        <taxon>Agaricomycetidae</taxon>
        <taxon>Boletales</taxon>
        <taxon>Coniophorineae</taxon>
        <taxon>Hygrophoropsidaceae</taxon>
        <taxon>Hygrophoropsis</taxon>
    </lineage>
</organism>
<dbReference type="Proteomes" id="UP000790377">
    <property type="component" value="Unassembled WGS sequence"/>
</dbReference>